<evidence type="ECO:0000313" key="1">
    <source>
        <dbReference type="EMBL" id="CAK0911266.1"/>
    </source>
</evidence>
<sequence length="171" mass="19290">MSWREFVWPGADSSRFLTGLFIGDAETVMGIWVPNAEAMAQGAKCRVHRWENIKHGGLRLDRRARRLQRARLSSDHLQRLCTWAPWFDGNFISTVLETPRRLETVATIQGFSVDLVFAWGSAEGLGVPLDKPLSEVPVYVEQLEGLVKAKRAYAGFNHSFVVADMPYKSIV</sequence>
<dbReference type="EMBL" id="CAUYUJ010022548">
    <property type="protein sequence ID" value="CAK0911266.1"/>
    <property type="molecule type" value="Genomic_DNA"/>
</dbReference>
<evidence type="ECO:0000313" key="2">
    <source>
        <dbReference type="Proteomes" id="UP001189429"/>
    </source>
</evidence>
<keyword evidence="2" id="KW-1185">Reference proteome</keyword>
<accession>A0ABN9YGA7</accession>
<reference evidence="1" key="1">
    <citation type="submission" date="2023-10" db="EMBL/GenBank/DDBJ databases">
        <authorList>
            <person name="Chen Y."/>
            <person name="Shah S."/>
            <person name="Dougan E. K."/>
            <person name="Thang M."/>
            <person name="Chan C."/>
        </authorList>
    </citation>
    <scope>NUCLEOTIDE SEQUENCE [LARGE SCALE GENOMIC DNA]</scope>
</reference>
<dbReference type="Proteomes" id="UP001189429">
    <property type="component" value="Unassembled WGS sequence"/>
</dbReference>
<comment type="caution">
    <text evidence="1">The sequence shown here is derived from an EMBL/GenBank/DDBJ whole genome shotgun (WGS) entry which is preliminary data.</text>
</comment>
<gene>
    <name evidence="1" type="ORF">PCOR1329_LOCUS85192</name>
</gene>
<organism evidence="1 2">
    <name type="scientific">Prorocentrum cordatum</name>
    <dbReference type="NCBI Taxonomy" id="2364126"/>
    <lineage>
        <taxon>Eukaryota</taxon>
        <taxon>Sar</taxon>
        <taxon>Alveolata</taxon>
        <taxon>Dinophyceae</taxon>
        <taxon>Prorocentrales</taxon>
        <taxon>Prorocentraceae</taxon>
        <taxon>Prorocentrum</taxon>
    </lineage>
</organism>
<name>A0ABN9YGA7_9DINO</name>
<protein>
    <submittedName>
        <fullName evidence="1">Uncharacterized protein</fullName>
    </submittedName>
</protein>
<proteinExistence type="predicted"/>